<sequence length="71" mass="8423">MNPVIIRRQRKYEAEQAINDLVSRGYEITYPLTEIKKDGKVFDRDSYNRKVFVQNTQSSCWIAKLRKVEGQ</sequence>
<protein>
    <submittedName>
        <fullName evidence="1">Uncharacterized protein</fullName>
    </submittedName>
</protein>
<accession>A0A0J1IMV6</accession>
<dbReference type="RefSeq" id="WP_047941228.1">
    <property type="nucleotide sequence ID" value="NZ_LDPH01000004.1"/>
</dbReference>
<dbReference type="AlphaFoldDB" id="A0A0J1IMV6"/>
<dbReference type="OrthoDB" id="2920556at2"/>
<evidence type="ECO:0000313" key="2">
    <source>
        <dbReference type="Proteomes" id="UP000036045"/>
    </source>
</evidence>
<evidence type="ECO:0000313" key="1">
    <source>
        <dbReference type="EMBL" id="KLV27248.1"/>
    </source>
</evidence>
<gene>
    <name evidence="1" type="ORF">ABW02_06940</name>
</gene>
<reference evidence="1 2" key="1">
    <citation type="submission" date="2015-05" db="EMBL/GenBank/DDBJ databases">
        <title>Whole genome sequence and identification of bacterial endophytes from Costus igneus.</title>
        <authorList>
            <person name="Lee Y.P."/>
            <person name="Gan H.M."/>
            <person name="Eng W."/>
            <person name="Wheatley M.S."/>
            <person name="Caraballo A."/>
            <person name="Polter S."/>
            <person name="Savka M.A."/>
            <person name="Hudson A.O."/>
        </authorList>
    </citation>
    <scope>NUCLEOTIDE SEQUENCE [LARGE SCALE GENOMIC DNA]</scope>
    <source>
        <strain evidence="1 2">RIT379</strain>
    </source>
</reference>
<dbReference type="Proteomes" id="UP000036045">
    <property type="component" value="Unassembled WGS sequence"/>
</dbReference>
<proteinExistence type="predicted"/>
<keyword evidence="2" id="KW-1185">Reference proteome</keyword>
<comment type="caution">
    <text evidence="1">The sequence shown here is derived from an EMBL/GenBank/DDBJ whole genome shotgun (WGS) entry which is preliminary data.</text>
</comment>
<organism evidence="1 2">
    <name type="scientific">Niallia circulans</name>
    <name type="common">Bacillus circulans</name>
    <dbReference type="NCBI Taxonomy" id="1397"/>
    <lineage>
        <taxon>Bacteria</taxon>
        <taxon>Bacillati</taxon>
        <taxon>Bacillota</taxon>
        <taxon>Bacilli</taxon>
        <taxon>Bacillales</taxon>
        <taxon>Bacillaceae</taxon>
        <taxon>Niallia</taxon>
    </lineage>
</organism>
<dbReference type="EMBL" id="LDPH01000004">
    <property type="protein sequence ID" value="KLV27248.1"/>
    <property type="molecule type" value="Genomic_DNA"/>
</dbReference>
<name>A0A0J1IMV6_NIACI</name>